<sequence>MPTDTMPSSDAAAPPSNGASDAPILKGSEIFVRALEEEGVDRVFGHPGGAVIKIYDAMERIQPSYDHVLVRHEQGGTHAAEGYAKATGRVGTMLATSGPGATNTVTGIADAYLDSVPIVVFTGQVPTHLIGNDSFQETDTTGVTRSITKHNFLVRDVNELASTIRQAYHIARTGRPGPVVVDLPKDVQMDEAPFAYPEEPGLDGYSVPGAAAPTQVDRAAAMIEEAEKPLLYVGGGTINADAPEVLTEFARAANLPVTTTLHGLGAFPETDDLALGWLGMHGFYHTNMAVQNADLIMAVGARFDDRVTGDVEEWAPNAKIIHVDIDPSCISKNVYADCALIGDAQTVLQQLRPKVEPKDTSDWLAQIDEWRGECPPYEYESPEEDGIAPESVVEALYEKTQGDAVMVTDVGQHQMWVCQYYKFGRTRSHISSGGLGTMGFGLPAAMGAAFGMREGRNLDVVCVSGDGGFVMNAQELSVAARHGLPLKIAVINNNYLGMVRQWQSLFHEDRFSHTDLTPTNPDFVTLAEAHHCVGLRARSPDEVGDVIDEAWTVDDRPVVMEFQVPKEEMVFPMVPAGAASDDMLTEMFDKEAMAES</sequence>
<feature type="domain" description="Thiamine pyrophosphate enzyme N-terminal TPP-binding" evidence="15">
    <location>
        <begin position="26"/>
        <end position="141"/>
    </location>
</feature>
<keyword evidence="8 11" id="KW-0460">Magnesium</keyword>
<dbReference type="InterPro" id="IPR029035">
    <property type="entry name" value="DHS-like_NAD/FAD-binding_dom"/>
</dbReference>
<dbReference type="InterPro" id="IPR012846">
    <property type="entry name" value="Acetolactate_synth_lsu"/>
</dbReference>
<comment type="caution">
    <text evidence="16">The sequence shown here is derived from an EMBL/GenBank/DDBJ whole genome shotgun (WGS) entry which is preliminary data.</text>
</comment>
<organism evidence="16 17">
    <name type="scientific">Salinibacter ruber</name>
    <dbReference type="NCBI Taxonomy" id="146919"/>
    <lineage>
        <taxon>Bacteria</taxon>
        <taxon>Pseudomonadati</taxon>
        <taxon>Rhodothermota</taxon>
        <taxon>Rhodothermia</taxon>
        <taxon>Rhodothermales</taxon>
        <taxon>Salinibacteraceae</taxon>
        <taxon>Salinibacter</taxon>
    </lineage>
</organism>
<dbReference type="Proteomes" id="UP001155010">
    <property type="component" value="Unassembled WGS sequence"/>
</dbReference>
<dbReference type="Gene3D" id="3.40.50.1220">
    <property type="entry name" value="TPP-binding domain"/>
    <property type="match status" value="1"/>
</dbReference>
<dbReference type="CDD" id="cd07035">
    <property type="entry name" value="TPP_PYR_POX_like"/>
    <property type="match status" value="1"/>
</dbReference>
<dbReference type="EMBL" id="JANUBB010000004">
    <property type="protein sequence ID" value="MCS3951266.1"/>
    <property type="molecule type" value="Genomic_DNA"/>
</dbReference>
<accession>A0A9X2U7L3</accession>
<dbReference type="NCBIfam" id="TIGR00118">
    <property type="entry name" value="acolac_lg"/>
    <property type="match status" value="1"/>
</dbReference>
<dbReference type="Gene3D" id="3.40.50.970">
    <property type="match status" value="2"/>
</dbReference>
<evidence type="ECO:0000256" key="4">
    <source>
        <dbReference type="ARBA" id="ARBA00013145"/>
    </source>
</evidence>
<dbReference type="InterPro" id="IPR045229">
    <property type="entry name" value="TPP_enz"/>
</dbReference>
<dbReference type="InterPro" id="IPR039368">
    <property type="entry name" value="AHAS_TPP"/>
</dbReference>
<evidence type="ECO:0000256" key="5">
    <source>
        <dbReference type="ARBA" id="ARBA00022605"/>
    </source>
</evidence>
<comment type="catalytic activity">
    <reaction evidence="11">
        <text>2 pyruvate + H(+) = (2S)-2-acetolactate + CO2</text>
        <dbReference type="Rhea" id="RHEA:25249"/>
        <dbReference type="ChEBI" id="CHEBI:15361"/>
        <dbReference type="ChEBI" id="CHEBI:15378"/>
        <dbReference type="ChEBI" id="CHEBI:16526"/>
        <dbReference type="ChEBI" id="CHEBI:58476"/>
        <dbReference type="EC" id="2.2.1.6"/>
    </reaction>
</comment>
<dbReference type="RefSeq" id="WP_118827083.1">
    <property type="nucleotide sequence ID" value="NZ_CP030369.1"/>
</dbReference>
<dbReference type="Pfam" id="PF00205">
    <property type="entry name" value="TPP_enzyme_M"/>
    <property type="match status" value="1"/>
</dbReference>
<dbReference type="AlphaFoldDB" id="A0A9X2U7L3"/>
<dbReference type="GO" id="GO:0009099">
    <property type="term" value="P:L-valine biosynthetic process"/>
    <property type="evidence" value="ECO:0007669"/>
    <property type="project" value="TreeGrafter"/>
</dbReference>
<proteinExistence type="inferred from homology"/>
<evidence type="ECO:0000259" key="14">
    <source>
        <dbReference type="Pfam" id="PF02775"/>
    </source>
</evidence>
<evidence type="ECO:0000256" key="1">
    <source>
        <dbReference type="ARBA" id="ARBA00004974"/>
    </source>
</evidence>
<gene>
    <name evidence="16" type="ORF">GGP83_001208</name>
</gene>
<comment type="pathway">
    <text evidence="2 11">Amino-acid biosynthesis; L-valine biosynthesis; L-valine from pyruvate: step 1/4.</text>
</comment>
<dbReference type="GO" id="GO:0005948">
    <property type="term" value="C:acetolactate synthase complex"/>
    <property type="evidence" value="ECO:0007669"/>
    <property type="project" value="TreeGrafter"/>
</dbReference>
<evidence type="ECO:0000256" key="8">
    <source>
        <dbReference type="ARBA" id="ARBA00022842"/>
    </source>
</evidence>
<dbReference type="InterPro" id="IPR012000">
    <property type="entry name" value="Thiamin_PyroP_enz_cen_dom"/>
</dbReference>
<evidence type="ECO:0000256" key="3">
    <source>
        <dbReference type="ARBA" id="ARBA00007812"/>
    </source>
</evidence>
<comment type="pathway">
    <text evidence="1 11">Amino-acid biosynthesis; L-isoleucine biosynthesis; L-isoleucine from 2-oxobutanoate: step 1/4.</text>
</comment>
<evidence type="ECO:0000256" key="10">
    <source>
        <dbReference type="ARBA" id="ARBA00023304"/>
    </source>
</evidence>
<evidence type="ECO:0000313" key="17">
    <source>
        <dbReference type="Proteomes" id="UP001155010"/>
    </source>
</evidence>
<dbReference type="CDD" id="cd02015">
    <property type="entry name" value="TPP_AHAS"/>
    <property type="match status" value="1"/>
</dbReference>
<dbReference type="FunFam" id="3.40.50.970:FF:000007">
    <property type="entry name" value="Acetolactate synthase"/>
    <property type="match status" value="1"/>
</dbReference>
<dbReference type="PANTHER" id="PTHR18968">
    <property type="entry name" value="THIAMINE PYROPHOSPHATE ENZYMES"/>
    <property type="match status" value="1"/>
</dbReference>
<name>A0A9X2U7L3_9BACT</name>
<dbReference type="InterPro" id="IPR011766">
    <property type="entry name" value="TPP_enzyme_TPP-bd"/>
</dbReference>
<evidence type="ECO:0000259" key="13">
    <source>
        <dbReference type="Pfam" id="PF00205"/>
    </source>
</evidence>
<dbReference type="SUPFAM" id="SSF52518">
    <property type="entry name" value="Thiamin diphosphate-binding fold (THDP-binding)"/>
    <property type="match status" value="2"/>
</dbReference>
<feature type="domain" description="Thiamine pyrophosphate enzyme TPP-binding" evidence="14">
    <location>
        <begin position="409"/>
        <end position="561"/>
    </location>
</feature>
<evidence type="ECO:0000313" key="16">
    <source>
        <dbReference type="EMBL" id="MCS3951266.1"/>
    </source>
</evidence>
<keyword evidence="7 11" id="KW-0479">Metal-binding</keyword>
<dbReference type="GO" id="GO:0009097">
    <property type="term" value="P:isoleucine biosynthetic process"/>
    <property type="evidence" value="ECO:0007669"/>
    <property type="project" value="TreeGrafter"/>
</dbReference>
<evidence type="ECO:0000256" key="12">
    <source>
        <dbReference type="SAM" id="MobiDB-lite"/>
    </source>
</evidence>
<dbReference type="InterPro" id="IPR029061">
    <property type="entry name" value="THDP-binding"/>
</dbReference>
<comment type="cofactor">
    <cofactor evidence="11">
        <name>thiamine diphosphate</name>
        <dbReference type="ChEBI" id="CHEBI:58937"/>
    </cofactor>
    <text evidence="11">Binds 1 thiamine pyrophosphate per subunit.</text>
</comment>
<comment type="similarity">
    <text evidence="3 11">Belongs to the TPP enzyme family.</text>
</comment>
<evidence type="ECO:0000256" key="2">
    <source>
        <dbReference type="ARBA" id="ARBA00005025"/>
    </source>
</evidence>
<keyword evidence="10 11" id="KW-0100">Branched-chain amino acid biosynthesis</keyword>
<feature type="region of interest" description="Disordered" evidence="12">
    <location>
        <begin position="1"/>
        <end position="22"/>
    </location>
</feature>
<dbReference type="GO" id="GO:0000287">
    <property type="term" value="F:magnesium ion binding"/>
    <property type="evidence" value="ECO:0007669"/>
    <property type="project" value="UniProtKB-UniRule"/>
</dbReference>
<protein>
    <recommendedName>
        <fullName evidence="4 11">Acetolactate synthase</fullName>
        <ecNumber evidence="4 11">2.2.1.6</ecNumber>
    </recommendedName>
</protein>
<evidence type="ECO:0000256" key="11">
    <source>
        <dbReference type="RuleBase" id="RU003591"/>
    </source>
</evidence>
<feature type="domain" description="Thiamine pyrophosphate enzyme central" evidence="13">
    <location>
        <begin position="216"/>
        <end position="351"/>
    </location>
</feature>
<dbReference type="Pfam" id="PF02776">
    <property type="entry name" value="TPP_enzyme_N"/>
    <property type="match status" value="1"/>
</dbReference>
<evidence type="ECO:0000259" key="15">
    <source>
        <dbReference type="Pfam" id="PF02776"/>
    </source>
</evidence>
<dbReference type="PANTHER" id="PTHR18968:SF13">
    <property type="entry name" value="ACETOLACTATE SYNTHASE CATALYTIC SUBUNIT, MITOCHONDRIAL"/>
    <property type="match status" value="1"/>
</dbReference>
<keyword evidence="5 11" id="KW-0028">Amino-acid biosynthesis</keyword>
<keyword evidence="9 11" id="KW-0786">Thiamine pyrophosphate</keyword>
<evidence type="ECO:0000256" key="6">
    <source>
        <dbReference type="ARBA" id="ARBA00022679"/>
    </source>
</evidence>
<dbReference type="GO" id="GO:0050660">
    <property type="term" value="F:flavin adenine dinucleotide binding"/>
    <property type="evidence" value="ECO:0007669"/>
    <property type="project" value="InterPro"/>
</dbReference>
<comment type="cofactor">
    <cofactor evidence="11">
        <name>Mg(2+)</name>
        <dbReference type="ChEBI" id="CHEBI:18420"/>
    </cofactor>
    <text evidence="11">Binds 1 Mg(2+) ion per subunit.</text>
</comment>
<evidence type="ECO:0000256" key="9">
    <source>
        <dbReference type="ARBA" id="ARBA00023052"/>
    </source>
</evidence>
<reference evidence="16" key="1">
    <citation type="submission" date="2022-08" db="EMBL/GenBank/DDBJ databases">
        <title>Genomic Encyclopedia of Type Strains, Phase V (KMG-V): Genome sequencing to study the core and pangenomes of soil and plant-associated prokaryotes.</title>
        <authorList>
            <person name="Whitman W."/>
        </authorList>
    </citation>
    <scope>NUCLEOTIDE SEQUENCE</scope>
    <source>
        <strain evidence="16">SP2017</strain>
    </source>
</reference>
<dbReference type="GO" id="GO:0030976">
    <property type="term" value="F:thiamine pyrophosphate binding"/>
    <property type="evidence" value="ECO:0007669"/>
    <property type="project" value="UniProtKB-UniRule"/>
</dbReference>
<evidence type="ECO:0000256" key="7">
    <source>
        <dbReference type="ARBA" id="ARBA00022723"/>
    </source>
</evidence>
<keyword evidence="6 11" id="KW-0808">Transferase</keyword>
<dbReference type="InterPro" id="IPR012001">
    <property type="entry name" value="Thiamin_PyroP_enz_TPP-bd_dom"/>
</dbReference>
<dbReference type="Pfam" id="PF02775">
    <property type="entry name" value="TPP_enzyme_C"/>
    <property type="match status" value="1"/>
</dbReference>
<dbReference type="FunFam" id="3.40.50.1220:FF:000008">
    <property type="entry name" value="Acetolactate synthase"/>
    <property type="match status" value="1"/>
</dbReference>
<dbReference type="SUPFAM" id="SSF52467">
    <property type="entry name" value="DHS-like NAD/FAD-binding domain"/>
    <property type="match status" value="1"/>
</dbReference>
<dbReference type="EC" id="2.2.1.6" evidence="4 11"/>
<dbReference type="GO" id="GO:0003984">
    <property type="term" value="F:acetolactate synthase activity"/>
    <property type="evidence" value="ECO:0007669"/>
    <property type="project" value="UniProtKB-EC"/>
</dbReference>